<feature type="transmembrane region" description="Helical" evidence="7">
    <location>
        <begin position="25"/>
        <end position="48"/>
    </location>
</feature>
<keyword evidence="7" id="KW-1133">Transmembrane helix</keyword>
<evidence type="ECO:0000256" key="3">
    <source>
        <dbReference type="ARBA" id="ARBA00023136"/>
    </source>
</evidence>
<proteinExistence type="inferred from homology"/>
<dbReference type="Pfam" id="PF00015">
    <property type="entry name" value="MCPsignal"/>
    <property type="match status" value="1"/>
</dbReference>
<organism evidence="10 11">
    <name type="scientific">Robertmurraya kyonggiensis</name>
    <dbReference type="NCBI Taxonomy" id="1037680"/>
    <lineage>
        <taxon>Bacteria</taxon>
        <taxon>Bacillati</taxon>
        <taxon>Bacillota</taxon>
        <taxon>Bacilli</taxon>
        <taxon>Bacillales</taxon>
        <taxon>Bacillaceae</taxon>
        <taxon>Robertmurraya</taxon>
    </lineage>
</organism>
<feature type="domain" description="HAMP" evidence="9">
    <location>
        <begin position="224"/>
        <end position="278"/>
    </location>
</feature>
<dbReference type="CDD" id="cd06225">
    <property type="entry name" value="HAMP"/>
    <property type="match status" value="1"/>
</dbReference>
<dbReference type="SMART" id="SM00304">
    <property type="entry name" value="HAMP"/>
    <property type="match status" value="1"/>
</dbReference>
<evidence type="ECO:0000259" key="8">
    <source>
        <dbReference type="PROSITE" id="PS50111"/>
    </source>
</evidence>
<dbReference type="PROSITE" id="PS50885">
    <property type="entry name" value="HAMP"/>
    <property type="match status" value="1"/>
</dbReference>
<comment type="similarity">
    <text evidence="5">Belongs to the methyl-accepting chemotaxis (MCP) protein family.</text>
</comment>
<dbReference type="PROSITE" id="PS50111">
    <property type="entry name" value="CHEMOTAXIS_TRANSDUC_2"/>
    <property type="match status" value="1"/>
</dbReference>
<keyword evidence="4 6" id="KW-0807">Transducer</keyword>
<evidence type="ECO:0000256" key="6">
    <source>
        <dbReference type="PROSITE-ProRule" id="PRU00284"/>
    </source>
</evidence>
<dbReference type="InterPro" id="IPR004089">
    <property type="entry name" value="MCPsignal_dom"/>
</dbReference>
<comment type="caution">
    <text evidence="10">The sequence shown here is derived from an EMBL/GenBank/DDBJ whole genome shotgun (WGS) entry which is preliminary data.</text>
</comment>
<evidence type="ECO:0000256" key="1">
    <source>
        <dbReference type="ARBA" id="ARBA00004236"/>
    </source>
</evidence>
<evidence type="ECO:0000256" key="5">
    <source>
        <dbReference type="ARBA" id="ARBA00029447"/>
    </source>
</evidence>
<dbReference type="Pfam" id="PF00672">
    <property type="entry name" value="HAMP"/>
    <property type="match status" value="1"/>
</dbReference>
<dbReference type="GO" id="GO:0005886">
    <property type="term" value="C:plasma membrane"/>
    <property type="evidence" value="ECO:0007669"/>
    <property type="project" value="UniProtKB-SubCell"/>
</dbReference>
<name>A0A4U1D3V6_9BACI</name>
<dbReference type="InterPro" id="IPR004090">
    <property type="entry name" value="Chemotax_Me-accpt_rcpt"/>
</dbReference>
<dbReference type="EMBL" id="SWBM01000002">
    <property type="protein sequence ID" value="TKC17085.1"/>
    <property type="molecule type" value="Genomic_DNA"/>
</dbReference>
<feature type="transmembrane region" description="Helical" evidence="7">
    <location>
        <begin position="199"/>
        <end position="220"/>
    </location>
</feature>
<dbReference type="PANTHER" id="PTHR32089">
    <property type="entry name" value="METHYL-ACCEPTING CHEMOTAXIS PROTEIN MCPB"/>
    <property type="match status" value="1"/>
</dbReference>
<evidence type="ECO:0000256" key="4">
    <source>
        <dbReference type="ARBA" id="ARBA00023224"/>
    </source>
</evidence>
<dbReference type="PRINTS" id="PR00260">
    <property type="entry name" value="CHEMTRNSDUCR"/>
</dbReference>
<keyword evidence="3 7" id="KW-0472">Membrane</keyword>
<dbReference type="GO" id="GO:0004888">
    <property type="term" value="F:transmembrane signaling receptor activity"/>
    <property type="evidence" value="ECO:0007669"/>
    <property type="project" value="InterPro"/>
</dbReference>
<evidence type="ECO:0000256" key="7">
    <source>
        <dbReference type="SAM" id="Phobius"/>
    </source>
</evidence>
<keyword evidence="2" id="KW-1003">Cell membrane</keyword>
<protein>
    <submittedName>
        <fullName evidence="10">Methyl-accepting chemotaxis protein</fullName>
    </submittedName>
</protein>
<gene>
    <name evidence="10" type="ORF">FA727_13600</name>
</gene>
<comment type="subcellular location">
    <subcellularLocation>
        <location evidence="1">Cell membrane</location>
    </subcellularLocation>
</comment>
<dbReference type="Gene3D" id="1.10.287.950">
    <property type="entry name" value="Methyl-accepting chemotaxis protein"/>
    <property type="match status" value="1"/>
</dbReference>
<sequence>MTNDLVVILQEEIHMFNRLSIKLKLGLSILMVITIFSTVAILSALNFGKLVKSNIEDKQSWEILALTSELQETTRSLGITMQQSTESPEKVFEETQTETLEKIANVDSLVSKNEKQQALLKDIESYVNEYFAKVETIISTYSGDETELRNQIMEATRPVEIENGAIVEDEFSNQLTQIAEIEENELIDREKNAEQLRKITFIQLIGGTIIGAIISLLIFLTTSRSVVRNIENTSHMLKDIAEGEGDLTKRLEVKSKDEIGEMTLWFNRFIEKIHCLVEEVIKNSNELYQSTQEVLHSIEKSNEQMKEVATSVEFVSSNIQSSATVSEEAIASIQEITGQAQMIFAEAQEANETGEKVLTAASMGEISVNDAVSAIHNVQASSKDVLKVMRELKKSSKEIENIVAMITQITEQTSLLSLNASIEAARAGEAGKGFAVVADEVKKLSEESKNSAQQIHHIVDEIQQKMLETDEIIMKEQSFIQASSEKVLKTSEEFQNILNFIESISGKIGAMTGASQNQSTITGDMTEAVTTLSDGLQEHAATSQDISTAVQKQTEIYKDIEARMENMKMISDHLKKQTDRFKI</sequence>
<keyword evidence="11" id="KW-1185">Reference proteome</keyword>
<dbReference type="GO" id="GO:0006935">
    <property type="term" value="P:chemotaxis"/>
    <property type="evidence" value="ECO:0007669"/>
    <property type="project" value="InterPro"/>
</dbReference>
<dbReference type="InterPro" id="IPR003660">
    <property type="entry name" value="HAMP_dom"/>
</dbReference>
<evidence type="ECO:0000313" key="10">
    <source>
        <dbReference type="EMBL" id="TKC17085.1"/>
    </source>
</evidence>
<evidence type="ECO:0000256" key="2">
    <source>
        <dbReference type="ARBA" id="ARBA00022475"/>
    </source>
</evidence>
<reference evidence="10 11" key="1">
    <citation type="journal article" date="2011" name="J. Microbiol.">
        <title>Bacillus kyonggiensis sp. nov., isolated from soil of a lettuce field.</title>
        <authorList>
            <person name="Dong K."/>
            <person name="Lee S."/>
        </authorList>
    </citation>
    <scope>NUCLEOTIDE SEQUENCE [LARGE SCALE GENOMIC DNA]</scope>
    <source>
        <strain evidence="10 11">NB22</strain>
    </source>
</reference>
<dbReference type="Gene3D" id="6.10.340.10">
    <property type="match status" value="1"/>
</dbReference>
<dbReference type="AlphaFoldDB" id="A0A4U1D3V6"/>
<feature type="domain" description="Methyl-accepting transducer" evidence="8">
    <location>
        <begin position="297"/>
        <end position="533"/>
    </location>
</feature>
<evidence type="ECO:0000313" key="11">
    <source>
        <dbReference type="Proteomes" id="UP000307756"/>
    </source>
</evidence>
<dbReference type="Proteomes" id="UP000307756">
    <property type="component" value="Unassembled WGS sequence"/>
</dbReference>
<dbReference type="GO" id="GO:0007165">
    <property type="term" value="P:signal transduction"/>
    <property type="evidence" value="ECO:0007669"/>
    <property type="project" value="UniProtKB-KW"/>
</dbReference>
<evidence type="ECO:0000259" key="9">
    <source>
        <dbReference type="PROSITE" id="PS50885"/>
    </source>
</evidence>
<dbReference type="SUPFAM" id="SSF58104">
    <property type="entry name" value="Methyl-accepting chemotaxis protein (MCP) signaling domain"/>
    <property type="match status" value="1"/>
</dbReference>
<dbReference type="SMART" id="SM00283">
    <property type="entry name" value="MA"/>
    <property type="match status" value="1"/>
</dbReference>
<keyword evidence="7" id="KW-0812">Transmembrane</keyword>
<accession>A0A4U1D3V6</accession>
<dbReference type="PANTHER" id="PTHR32089:SF112">
    <property type="entry name" value="LYSOZYME-LIKE PROTEIN-RELATED"/>
    <property type="match status" value="1"/>
</dbReference>